<proteinExistence type="predicted"/>
<sequence length="109" mass="11707">MKAISRLMAMPPMCALIVLVPSAVASAVVGMANALPLPSAFVVTVALVGLIPSTLVFAWGTMKFRSYYEIKRGKAELWAMFHCTVIQILAVACTAYLFVLLLESADSLN</sequence>
<evidence type="ECO:0000313" key="3">
    <source>
        <dbReference type="Proteomes" id="UP001575652"/>
    </source>
</evidence>
<keyword evidence="1" id="KW-0812">Transmembrane</keyword>
<protein>
    <submittedName>
        <fullName evidence="2">Uncharacterized protein</fullName>
    </submittedName>
</protein>
<comment type="caution">
    <text evidence="2">The sequence shown here is derived from an EMBL/GenBank/DDBJ whole genome shotgun (WGS) entry which is preliminary data.</text>
</comment>
<evidence type="ECO:0000313" key="2">
    <source>
        <dbReference type="EMBL" id="MFB0834350.1"/>
    </source>
</evidence>
<reference evidence="2 3" key="1">
    <citation type="submission" date="2024-09" db="EMBL/GenBank/DDBJ databases">
        <authorList>
            <person name="Salinas-Garcia M.A."/>
            <person name="Prieme A."/>
        </authorList>
    </citation>
    <scope>NUCLEOTIDE SEQUENCE [LARGE SCALE GENOMIC DNA]</scope>
    <source>
        <strain evidence="2 3">DSM 21081</strain>
    </source>
</reference>
<accession>A0ABV4UL40</accession>
<dbReference type="RefSeq" id="WP_373971518.1">
    <property type="nucleotide sequence ID" value="NZ_JBHDLJ010000004.1"/>
</dbReference>
<dbReference type="EMBL" id="JBHDLJ010000004">
    <property type="protein sequence ID" value="MFB0834350.1"/>
    <property type="molecule type" value="Genomic_DNA"/>
</dbReference>
<keyword evidence="1" id="KW-0472">Membrane</keyword>
<keyword evidence="1" id="KW-1133">Transmembrane helix</keyword>
<organism evidence="2 3">
    <name type="scientific">Arthrobacter halodurans</name>
    <dbReference type="NCBI Taxonomy" id="516699"/>
    <lineage>
        <taxon>Bacteria</taxon>
        <taxon>Bacillati</taxon>
        <taxon>Actinomycetota</taxon>
        <taxon>Actinomycetes</taxon>
        <taxon>Micrococcales</taxon>
        <taxon>Micrococcaceae</taxon>
        <taxon>Arthrobacter</taxon>
    </lineage>
</organism>
<evidence type="ECO:0000256" key="1">
    <source>
        <dbReference type="SAM" id="Phobius"/>
    </source>
</evidence>
<keyword evidence="3" id="KW-1185">Reference proteome</keyword>
<feature type="transmembrane region" description="Helical" evidence="1">
    <location>
        <begin position="79"/>
        <end position="102"/>
    </location>
</feature>
<feature type="transmembrane region" description="Helical" evidence="1">
    <location>
        <begin position="40"/>
        <end position="59"/>
    </location>
</feature>
<gene>
    <name evidence="2" type="ORF">ACETWP_07105</name>
</gene>
<name>A0ABV4UL40_9MICC</name>
<dbReference type="Proteomes" id="UP001575652">
    <property type="component" value="Unassembled WGS sequence"/>
</dbReference>